<feature type="domain" description="DUF4116" evidence="1">
    <location>
        <begin position="454"/>
        <end position="493"/>
    </location>
</feature>
<protein>
    <submittedName>
        <fullName evidence="2">Predicted protein</fullName>
    </submittedName>
</protein>
<dbReference type="Pfam" id="PF13475">
    <property type="entry name" value="DUF4116"/>
    <property type="match status" value="5"/>
</dbReference>
<dbReference type="KEGG" id="ngr:NAEGRDRAFT_52196"/>
<dbReference type="AlphaFoldDB" id="D2VTT6"/>
<sequence>MIYNTNPETRELVLQAVKKNGNDLMKYQKFNSDREIVIAAIRQNGNGLFYAGVELRNDREVVRESMKVNQHTFYYMSDELKKDRSLALEAVKEIPGSIRYAPGEIKNDRSFIVEAALLNGKVLQFLDGEFLKDREIVENAVSQYGYAIKYAPEEFQRDESLMLGVIRKALSLDSTVEVSDDLILKYVKEHNGGYLAIKLERCCNVKEVILGALENNGSRLNENNKREREFILDMLKENWEIFEKADENIKNEKQVYTKAFGLNCTFLEDSYNSELFNEILNYRKKILDSSPVGKIDKEIASKIVHQNFNILKEWNITRLDDQIHEYLHHFSSDRDFVLQAVYLDEKYLSFASDSLKDDFDFMVTIAQHTRNMRDASPRLKSDPQFILRALDYLYELKAPKELRADRDFMMKAVQKGTHLYHASDDLKNDKELVLTAIKGSYSNISHASKGLQKDREFIIEVLKIDGNCLKYLSKSFKNDRELILTAAQSINPYIDYELCYELFPTDREVMMECTKQYGYEMIPYNSYLSDEFRFDKEFMFQIAASNNSATLDVFDIFGNDKDLIMRLALVYGLVQKFDEDIYRKRIELVFNGVKLPTDKY</sequence>
<accession>D2VTT6</accession>
<proteinExistence type="predicted"/>
<organism evidence="3">
    <name type="scientific">Naegleria gruberi</name>
    <name type="common">Amoeba</name>
    <dbReference type="NCBI Taxonomy" id="5762"/>
    <lineage>
        <taxon>Eukaryota</taxon>
        <taxon>Discoba</taxon>
        <taxon>Heterolobosea</taxon>
        <taxon>Tetramitia</taxon>
        <taxon>Eutetramitia</taxon>
        <taxon>Vahlkampfiidae</taxon>
        <taxon>Naegleria</taxon>
    </lineage>
</organism>
<dbReference type="InParanoid" id="D2VTT6"/>
<feature type="domain" description="DUF4116" evidence="1">
    <location>
        <begin position="33"/>
        <end position="81"/>
    </location>
</feature>
<name>D2VTT6_NAEGR</name>
<dbReference type="RefSeq" id="XP_002672453.1">
    <property type="nucleotide sequence ID" value="XM_002672407.1"/>
</dbReference>
<feature type="domain" description="DUF4116" evidence="1">
    <location>
        <begin position="108"/>
        <end position="156"/>
    </location>
</feature>
<reference evidence="2 3" key="1">
    <citation type="journal article" date="2010" name="Cell">
        <title>The genome of Naegleria gruberi illuminates early eukaryotic versatility.</title>
        <authorList>
            <person name="Fritz-Laylin L.K."/>
            <person name="Prochnik S.E."/>
            <person name="Ginger M.L."/>
            <person name="Dacks J.B."/>
            <person name="Carpenter M.L."/>
            <person name="Field M.C."/>
            <person name="Kuo A."/>
            <person name="Paredez A."/>
            <person name="Chapman J."/>
            <person name="Pham J."/>
            <person name="Shu S."/>
            <person name="Neupane R."/>
            <person name="Cipriano M."/>
            <person name="Mancuso J."/>
            <person name="Tu H."/>
            <person name="Salamov A."/>
            <person name="Lindquist E."/>
            <person name="Shapiro H."/>
            <person name="Lucas S."/>
            <person name="Grigoriev I.V."/>
            <person name="Cande W.Z."/>
            <person name="Fulton C."/>
            <person name="Rokhsar D.S."/>
            <person name="Dawson S.C."/>
        </authorList>
    </citation>
    <scope>NUCLEOTIDE SEQUENCE [LARGE SCALE GENOMIC DNA]</scope>
    <source>
        <strain evidence="2 3">NEG-M</strain>
    </source>
</reference>
<evidence type="ECO:0000313" key="3">
    <source>
        <dbReference type="Proteomes" id="UP000006671"/>
    </source>
</evidence>
<evidence type="ECO:0000313" key="2">
    <source>
        <dbReference type="EMBL" id="EFC39709.1"/>
    </source>
</evidence>
<keyword evidence="3" id="KW-1185">Reference proteome</keyword>
<gene>
    <name evidence="2" type="ORF">NAEGRDRAFT_52196</name>
</gene>
<dbReference type="GeneID" id="8854258"/>
<dbReference type="EMBL" id="GG738897">
    <property type="protein sequence ID" value="EFC39709.1"/>
    <property type="molecule type" value="Genomic_DNA"/>
</dbReference>
<evidence type="ECO:0000259" key="1">
    <source>
        <dbReference type="Pfam" id="PF13475"/>
    </source>
</evidence>
<dbReference type="VEuPathDB" id="AmoebaDB:NAEGRDRAFT_52196"/>
<feature type="domain" description="DUF4116" evidence="1">
    <location>
        <begin position="405"/>
        <end position="451"/>
    </location>
</feature>
<feature type="domain" description="DUF4116" evidence="1">
    <location>
        <begin position="333"/>
        <end position="364"/>
    </location>
</feature>
<dbReference type="InterPro" id="IPR025197">
    <property type="entry name" value="DUF4116"/>
</dbReference>
<dbReference type="Proteomes" id="UP000006671">
    <property type="component" value="Unassembled WGS sequence"/>
</dbReference>